<evidence type="ECO:0000313" key="3">
    <source>
        <dbReference type="Proteomes" id="UP001603857"/>
    </source>
</evidence>
<sequence length="374" mass="42945">MFLGPFRSSKTFGDFILPSEESLFPLLDSPSIDNRGMFKYTTKIFRAFPPSPDRHRAWFDRVRSSKHQSWVREGFADFVSLFSHNVHVFEPHMLLAALCFWNREIHAFEFPCGFIAPTLLDIASLIVIRPSGEVYFCDRFDDAVRDSSLELKWDKKTYSHFCAAHQGAPDTPVSDTEHIAFLMYWLSSCVFCSPSLQVPKSFFNLASLLHREQHVSLSKLLLAALFSALDDASEALSKGSPKNLVGPLWLLQLWLNSIFESSLPPSPSSTQSFSFEDCRFSYLTPSKKDPSNFHKFLGLIASFEEFIETLAPTLRLDRRGPQWLIEAPLHTITPSLASSTHSFWLPTLHWDVIFWGMRRQDVRSYCYHPQLFSR</sequence>
<dbReference type="PANTHER" id="PTHR46033:SF8">
    <property type="entry name" value="PROTEIN MAINTENANCE OF MERISTEMS-LIKE"/>
    <property type="match status" value="1"/>
</dbReference>
<protein>
    <recommendedName>
        <fullName evidence="1">Aminotransferase-like plant mobile domain-containing protein</fullName>
    </recommendedName>
</protein>
<gene>
    <name evidence="2" type="ORF">Fmac_026129</name>
</gene>
<name>A0ABD1LDZ5_9FABA</name>
<dbReference type="Proteomes" id="UP001603857">
    <property type="component" value="Unassembled WGS sequence"/>
</dbReference>
<dbReference type="InterPro" id="IPR019557">
    <property type="entry name" value="AminoTfrase-like_pln_mobile"/>
</dbReference>
<evidence type="ECO:0000259" key="1">
    <source>
        <dbReference type="Pfam" id="PF10536"/>
    </source>
</evidence>
<feature type="domain" description="Aminotransferase-like plant mobile" evidence="1">
    <location>
        <begin position="90"/>
        <end position="280"/>
    </location>
</feature>
<organism evidence="2 3">
    <name type="scientific">Flemingia macrophylla</name>
    <dbReference type="NCBI Taxonomy" id="520843"/>
    <lineage>
        <taxon>Eukaryota</taxon>
        <taxon>Viridiplantae</taxon>
        <taxon>Streptophyta</taxon>
        <taxon>Embryophyta</taxon>
        <taxon>Tracheophyta</taxon>
        <taxon>Spermatophyta</taxon>
        <taxon>Magnoliopsida</taxon>
        <taxon>eudicotyledons</taxon>
        <taxon>Gunneridae</taxon>
        <taxon>Pentapetalae</taxon>
        <taxon>rosids</taxon>
        <taxon>fabids</taxon>
        <taxon>Fabales</taxon>
        <taxon>Fabaceae</taxon>
        <taxon>Papilionoideae</taxon>
        <taxon>50 kb inversion clade</taxon>
        <taxon>NPAAA clade</taxon>
        <taxon>indigoferoid/millettioid clade</taxon>
        <taxon>Phaseoleae</taxon>
        <taxon>Flemingia</taxon>
    </lineage>
</organism>
<proteinExistence type="predicted"/>
<keyword evidence="3" id="KW-1185">Reference proteome</keyword>
<dbReference type="EMBL" id="JBGMDY010000009">
    <property type="protein sequence ID" value="KAL2321750.1"/>
    <property type="molecule type" value="Genomic_DNA"/>
</dbReference>
<dbReference type="PANTHER" id="PTHR46033">
    <property type="entry name" value="PROTEIN MAIN-LIKE 2"/>
    <property type="match status" value="1"/>
</dbReference>
<accession>A0ABD1LDZ5</accession>
<dbReference type="InterPro" id="IPR044824">
    <property type="entry name" value="MAIN-like"/>
</dbReference>
<comment type="caution">
    <text evidence="2">The sequence shown here is derived from an EMBL/GenBank/DDBJ whole genome shotgun (WGS) entry which is preliminary data.</text>
</comment>
<evidence type="ECO:0000313" key="2">
    <source>
        <dbReference type="EMBL" id="KAL2321750.1"/>
    </source>
</evidence>
<dbReference type="AlphaFoldDB" id="A0ABD1LDZ5"/>
<reference evidence="2 3" key="1">
    <citation type="submission" date="2024-08" db="EMBL/GenBank/DDBJ databases">
        <title>Insights into the chromosomal genome structure of Flemingia macrophylla.</title>
        <authorList>
            <person name="Ding Y."/>
            <person name="Zhao Y."/>
            <person name="Bi W."/>
            <person name="Wu M."/>
            <person name="Zhao G."/>
            <person name="Gong Y."/>
            <person name="Li W."/>
            <person name="Zhang P."/>
        </authorList>
    </citation>
    <scope>NUCLEOTIDE SEQUENCE [LARGE SCALE GENOMIC DNA]</scope>
    <source>
        <strain evidence="2">DYQJB</strain>
        <tissue evidence="2">Leaf</tissue>
    </source>
</reference>
<dbReference type="Pfam" id="PF10536">
    <property type="entry name" value="PMD"/>
    <property type="match status" value="1"/>
</dbReference>